<evidence type="ECO:0000313" key="8">
    <source>
        <dbReference type="EMBL" id="MCC2231124.1"/>
    </source>
</evidence>
<dbReference type="PANTHER" id="PTHR10381:SF70">
    <property type="entry name" value="ATP-DEPENDENT CLP PROTEASE PROTEOLYTIC SUBUNIT"/>
    <property type="match status" value="1"/>
</dbReference>
<dbReference type="EMBL" id="JAJEQR010000022">
    <property type="protein sequence ID" value="MCC2231124.1"/>
    <property type="molecule type" value="Genomic_DNA"/>
</dbReference>
<dbReference type="Pfam" id="PF00574">
    <property type="entry name" value="CLP_protease"/>
    <property type="match status" value="1"/>
</dbReference>
<evidence type="ECO:0000256" key="6">
    <source>
        <dbReference type="RuleBase" id="RU003567"/>
    </source>
</evidence>
<evidence type="ECO:0000313" key="9">
    <source>
        <dbReference type="Proteomes" id="UP001198182"/>
    </source>
</evidence>
<dbReference type="GO" id="GO:0009368">
    <property type="term" value="C:endopeptidase Clp complex"/>
    <property type="evidence" value="ECO:0007669"/>
    <property type="project" value="TreeGrafter"/>
</dbReference>
<dbReference type="GO" id="GO:0004176">
    <property type="term" value="F:ATP-dependent peptidase activity"/>
    <property type="evidence" value="ECO:0007669"/>
    <property type="project" value="InterPro"/>
</dbReference>
<dbReference type="InterPro" id="IPR023562">
    <property type="entry name" value="ClpP/TepA"/>
</dbReference>
<sequence length="252" mass="27952">MAKEASRYFMAVEENEILDVFIYGDITSWEWLESDISSYTLAKLIQESQASEIRVRINSYGGEVAEGLAIYNALRNHAAKVTTVCDGFACSAASVVFMAGDERIINEASLLMIHNAWSYASGNAKELRKAADDLDKISTAAANAYRAHMTISEEELQELLDNESWILPEEAVQYGFATAIKDSGENEKQQYSARSRVYAELTGRAPTKQRETKTPKTTVSAKTGEPEEAEKKRIPDKPSNGLQKVFSGFINK</sequence>
<keyword evidence="3 8" id="KW-0645">Protease</keyword>
<dbReference type="CDD" id="cd07016">
    <property type="entry name" value="S14_ClpP_1"/>
    <property type="match status" value="1"/>
</dbReference>
<keyword evidence="4" id="KW-0378">Hydrolase</keyword>
<reference evidence="8" key="1">
    <citation type="submission" date="2021-10" db="EMBL/GenBank/DDBJ databases">
        <title>Anaerobic single-cell dispensing facilitates the cultivation of human gut bacteria.</title>
        <authorList>
            <person name="Afrizal A."/>
        </authorList>
    </citation>
    <scope>NUCLEOTIDE SEQUENCE</scope>
    <source>
        <strain evidence="8">CLA-AA-H215</strain>
    </source>
</reference>
<dbReference type="RefSeq" id="WP_308453644.1">
    <property type="nucleotide sequence ID" value="NZ_JAJEQR010000022.1"/>
</dbReference>
<dbReference type="PANTHER" id="PTHR10381">
    <property type="entry name" value="ATP-DEPENDENT CLP PROTEASE PROTEOLYTIC SUBUNIT"/>
    <property type="match status" value="1"/>
</dbReference>
<gene>
    <name evidence="8" type="ORF">LKD81_08950</name>
</gene>
<organism evidence="8 9">
    <name type="scientific">Hominifimenecus microfluidus</name>
    <dbReference type="NCBI Taxonomy" id="2885348"/>
    <lineage>
        <taxon>Bacteria</taxon>
        <taxon>Bacillati</taxon>
        <taxon>Bacillota</taxon>
        <taxon>Clostridia</taxon>
        <taxon>Lachnospirales</taxon>
        <taxon>Lachnospiraceae</taxon>
        <taxon>Hominifimenecus</taxon>
    </lineage>
</organism>
<dbReference type="SUPFAM" id="SSF52096">
    <property type="entry name" value="ClpP/crotonase"/>
    <property type="match status" value="1"/>
</dbReference>
<protein>
    <recommendedName>
        <fullName evidence="6">ATP-dependent Clp protease proteolytic subunit</fullName>
    </recommendedName>
</protein>
<dbReference type="Gene3D" id="3.90.226.10">
    <property type="entry name" value="2-enoyl-CoA Hydratase, Chain A, domain 1"/>
    <property type="match status" value="1"/>
</dbReference>
<comment type="similarity">
    <text evidence="1 6">Belongs to the peptidase S14 family.</text>
</comment>
<dbReference type="GO" id="GO:0051117">
    <property type="term" value="F:ATPase binding"/>
    <property type="evidence" value="ECO:0007669"/>
    <property type="project" value="TreeGrafter"/>
</dbReference>
<evidence type="ECO:0000256" key="2">
    <source>
        <dbReference type="ARBA" id="ARBA00022490"/>
    </source>
</evidence>
<dbReference type="Proteomes" id="UP001198182">
    <property type="component" value="Unassembled WGS sequence"/>
</dbReference>
<evidence type="ECO:0000256" key="1">
    <source>
        <dbReference type="ARBA" id="ARBA00007039"/>
    </source>
</evidence>
<dbReference type="GO" id="GO:0004252">
    <property type="term" value="F:serine-type endopeptidase activity"/>
    <property type="evidence" value="ECO:0007669"/>
    <property type="project" value="InterPro"/>
</dbReference>
<keyword evidence="9" id="KW-1185">Reference proteome</keyword>
<dbReference type="PRINTS" id="PR00127">
    <property type="entry name" value="CLPPROTEASEP"/>
</dbReference>
<feature type="region of interest" description="Disordered" evidence="7">
    <location>
        <begin position="200"/>
        <end position="252"/>
    </location>
</feature>
<name>A0AAE3EAL5_9FIRM</name>
<evidence type="ECO:0000256" key="7">
    <source>
        <dbReference type="SAM" id="MobiDB-lite"/>
    </source>
</evidence>
<dbReference type="InterPro" id="IPR001907">
    <property type="entry name" value="ClpP"/>
</dbReference>
<evidence type="ECO:0000256" key="3">
    <source>
        <dbReference type="ARBA" id="ARBA00022670"/>
    </source>
</evidence>
<keyword evidence="2" id="KW-0963">Cytoplasm</keyword>
<dbReference type="GO" id="GO:0006515">
    <property type="term" value="P:protein quality control for misfolded or incompletely synthesized proteins"/>
    <property type="evidence" value="ECO:0007669"/>
    <property type="project" value="TreeGrafter"/>
</dbReference>
<keyword evidence="5" id="KW-0720">Serine protease</keyword>
<proteinExistence type="inferred from homology"/>
<dbReference type="InterPro" id="IPR029045">
    <property type="entry name" value="ClpP/crotonase-like_dom_sf"/>
</dbReference>
<evidence type="ECO:0000256" key="5">
    <source>
        <dbReference type="ARBA" id="ARBA00022825"/>
    </source>
</evidence>
<dbReference type="AlphaFoldDB" id="A0AAE3EAL5"/>
<accession>A0AAE3EAL5</accession>
<dbReference type="NCBIfam" id="NF045542">
    <property type="entry name" value="Clp_rel_HeadMat"/>
    <property type="match status" value="1"/>
</dbReference>
<comment type="caution">
    <text evidence="8">The sequence shown here is derived from an EMBL/GenBank/DDBJ whole genome shotgun (WGS) entry which is preliminary data.</text>
</comment>
<evidence type="ECO:0000256" key="4">
    <source>
        <dbReference type="ARBA" id="ARBA00022801"/>
    </source>
</evidence>